<dbReference type="AlphaFoldDB" id="A0A9Q6LMV2"/>
<keyword evidence="2" id="KW-1185">Reference proteome</keyword>
<dbReference type="EMBL" id="CP038908">
    <property type="protein sequence ID" value="QGO06944.1"/>
    <property type="molecule type" value="Genomic_DNA"/>
</dbReference>
<dbReference type="RefSeq" id="WP_155084950.1">
    <property type="nucleotide sequence ID" value="NZ_CP039204.1"/>
</dbReference>
<organism evidence="1 2">
    <name type="scientific">Piscirickettsia salmonis</name>
    <dbReference type="NCBI Taxonomy" id="1238"/>
    <lineage>
        <taxon>Bacteria</taxon>
        <taxon>Pseudomonadati</taxon>
        <taxon>Pseudomonadota</taxon>
        <taxon>Gammaproteobacteria</taxon>
        <taxon>Thiotrichales</taxon>
        <taxon>Piscirickettsiaceae</taxon>
        <taxon>Piscirickettsia</taxon>
    </lineage>
</organism>
<reference evidence="1 2" key="1">
    <citation type="submission" date="2019-04" db="EMBL/GenBank/DDBJ databases">
        <title>Complete genome sequencing of Piscirickettsia salmonis strain Psal-009.</title>
        <authorList>
            <person name="Schober I."/>
            <person name="Bunk B."/>
            <person name="Sproer C."/>
            <person name="Carril G.P."/>
            <person name="Riedel T."/>
            <person name="Flores-Herrera P.A."/>
            <person name="Nourdin-Galindo G."/>
            <person name="Marshall S.H."/>
            <person name="Overmann J."/>
        </authorList>
    </citation>
    <scope>NUCLEOTIDE SEQUENCE [LARGE SCALE GENOMIC DNA]</scope>
    <source>
        <strain evidence="1 2">Psal-009</strain>
    </source>
</reference>
<protein>
    <submittedName>
        <fullName evidence="1">Uncharacterized protein</fullName>
    </submittedName>
</protein>
<accession>A0A9Q6LMV2</accession>
<dbReference type="Proteomes" id="UP000422232">
    <property type="component" value="Chromosome"/>
</dbReference>
<evidence type="ECO:0000313" key="1">
    <source>
        <dbReference type="EMBL" id="QGO06944.1"/>
    </source>
</evidence>
<gene>
    <name evidence="1" type="ORF">Psal009_02880</name>
</gene>
<proteinExistence type="predicted"/>
<evidence type="ECO:0000313" key="2">
    <source>
        <dbReference type="Proteomes" id="UP000422232"/>
    </source>
</evidence>
<name>A0A9Q6LMV2_PISSA</name>
<sequence>MSVRKVSEMKEDEPSPFATMTKRELTRVKTSAYLRYEKLKEDIGEAADDIRRVAAAANRRADWQTGLSNSEIAEIEADAVKKRRAVNRALRMAENYWDEFSSEPNRRYRRLSREFSGDREIKWVEEALTYQATHGNELSASLIANAKELAKLGDWTPTGSSIPIKLAFPSSTKFANQSNKDGWTEISISSTDYQRLANSLKVNADVGGGSSFGLWSLKADGGYEHSKDNSSIESDDMRITMEVSFVNISRPWLDATIFSEYVRWNAGRDQPAGSVSSGDIKTLQDSHLLPLIPMQMMALLRKIIVSFRKVIFLC</sequence>